<evidence type="ECO:0000256" key="2">
    <source>
        <dbReference type="ARBA" id="ARBA00022603"/>
    </source>
</evidence>
<accession>A0A7W3ZLX0</accession>
<evidence type="ECO:0000313" key="9">
    <source>
        <dbReference type="Proteomes" id="UP000525686"/>
    </source>
</evidence>
<evidence type="ECO:0000256" key="3">
    <source>
        <dbReference type="ARBA" id="ARBA00022679"/>
    </source>
</evidence>
<dbReference type="InterPro" id="IPR001525">
    <property type="entry name" value="C5_MeTfrase"/>
</dbReference>
<dbReference type="EMBL" id="JABJWZ010000031">
    <property type="protein sequence ID" value="MBB1252896.1"/>
    <property type="molecule type" value="Genomic_DNA"/>
</dbReference>
<evidence type="ECO:0000313" key="8">
    <source>
        <dbReference type="EMBL" id="MBB1252896.1"/>
    </source>
</evidence>
<comment type="caution">
    <text evidence="8">The sequence shown here is derived from an EMBL/GenBank/DDBJ whole genome shotgun (WGS) entry which is preliminary data.</text>
</comment>
<dbReference type="InterPro" id="IPR050750">
    <property type="entry name" value="C5-MTase"/>
</dbReference>
<dbReference type="InterPro" id="IPR029063">
    <property type="entry name" value="SAM-dependent_MTases_sf"/>
</dbReference>
<feature type="active site" evidence="6">
    <location>
        <position position="75"/>
    </location>
</feature>
<feature type="region of interest" description="Disordered" evidence="7">
    <location>
        <begin position="167"/>
        <end position="282"/>
    </location>
</feature>
<keyword evidence="3 6" id="KW-0808">Transferase</keyword>
<dbReference type="AlphaFoldDB" id="A0A7W3ZLX0"/>
<keyword evidence="2 6" id="KW-0489">Methyltransferase</keyword>
<evidence type="ECO:0000256" key="5">
    <source>
        <dbReference type="ARBA" id="ARBA00022747"/>
    </source>
</evidence>
<feature type="compositionally biased region" description="Basic and acidic residues" evidence="7">
    <location>
        <begin position="244"/>
        <end position="274"/>
    </location>
</feature>
<dbReference type="Proteomes" id="UP000525686">
    <property type="component" value="Unassembled WGS sequence"/>
</dbReference>
<dbReference type="PROSITE" id="PS00094">
    <property type="entry name" value="C5_MTASE_1"/>
    <property type="match status" value="1"/>
</dbReference>
<feature type="compositionally biased region" description="Low complexity" evidence="7">
    <location>
        <begin position="204"/>
        <end position="217"/>
    </location>
</feature>
<dbReference type="GO" id="GO:0032259">
    <property type="term" value="P:methylation"/>
    <property type="evidence" value="ECO:0007669"/>
    <property type="project" value="UniProtKB-KW"/>
</dbReference>
<evidence type="ECO:0000256" key="7">
    <source>
        <dbReference type="SAM" id="MobiDB-lite"/>
    </source>
</evidence>
<dbReference type="Gene3D" id="3.40.50.150">
    <property type="entry name" value="Vaccinia Virus protein VP39"/>
    <property type="match status" value="1"/>
</dbReference>
<dbReference type="PROSITE" id="PS51679">
    <property type="entry name" value="SAM_MT_C5"/>
    <property type="match status" value="1"/>
</dbReference>
<evidence type="ECO:0000256" key="1">
    <source>
        <dbReference type="ARBA" id="ARBA00011975"/>
    </source>
</evidence>
<dbReference type="InterPro" id="IPR018117">
    <property type="entry name" value="C5_DNA_meth_AS"/>
</dbReference>
<dbReference type="GO" id="GO:0003886">
    <property type="term" value="F:DNA (cytosine-5-)-methyltransferase activity"/>
    <property type="evidence" value="ECO:0007669"/>
    <property type="project" value="UniProtKB-EC"/>
</dbReference>
<gene>
    <name evidence="8" type="ORF">H3146_05880</name>
</gene>
<dbReference type="PANTHER" id="PTHR46098:SF1">
    <property type="entry name" value="TRNA (CYTOSINE(38)-C(5))-METHYLTRANSFERASE"/>
    <property type="match status" value="1"/>
</dbReference>
<dbReference type="PRINTS" id="PR00105">
    <property type="entry name" value="C5METTRFRASE"/>
</dbReference>
<dbReference type="PANTHER" id="PTHR46098">
    <property type="entry name" value="TRNA (CYTOSINE(38)-C(5))-METHYLTRANSFERASE"/>
    <property type="match status" value="1"/>
</dbReference>
<dbReference type="Pfam" id="PF00145">
    <property type="entry name" value="DNA_methylase"/>
    <property type="match status" value="1"/>
</dbReference>
<keyword evidence="5" id="KW-0680">Restriction system</keyword>
<dbReference type="EC" id="2.1.1.37" evidence="1"/>
<sequence>MTALRLGSLCTGYGGIETAVGQVLDTETVWHADPDPGASAILAHHWPHVPNLGDITAVDWRTIPPVDVLTAGYPCQPFSLAGRQKGTADDRHIWPHIATALRVLRPRLALLENVAGHLRLGFDTVLADLAALGFDAEWCLARADEVGAPHRRERLFVLAWPADAEGPGLEARREGRPGGDPAADAPHLGHERAGRTRYGRPRPADGCGAAADAPGDGRLQGRPEPARLVGGPDAAERGGATPADTDRRGLEGHPQRHREPQPRRDGLDRLDPVGRRLQRPTPVDWGRYAPAIRRWERATGRPAPAPTEPGRTGQPRLAPRFVEWLMGLDQGWVTDVPGLTRTQQLRALGNGVVPQQGAAALRLLLDRAGHPHTAGAAA</sequence>
<reference evidence="9" key="1">
    <citation type="submission" date="2020-05" db="EMBL/GenBank/DDBJ databases">
        <title>Classification of alakaliphilic streptomycetes isolated from an alkaline soil next to Lonar Crater, India and a proposal for the recognition of Streptomyces alkaliterrae sp. nov.</title>
        <authorList>
            <person name="Golinska P."/>
        </authorList>
    </citation>
    <scope>NUCLEOTIDE SEQUENCE [LARGE SCALE GENOMIC DNA]</scope>
    <source>
        <strain evidence="9">OF3</strain>
    </source>
</reference>
<name>A0A7W3ZLX0_9ACTN</name>
<comment type="similarity">
    <text evidence="6">Belongs to the class I-like SAM-binding methyltransferase superfamily. C5-methyltransferase family.</text>
</comment>
<dbReference type="GO" id="GO:0009307">
    <property type="term" value="P:DNA restriction-modification system"/>
    <property type="evidence" value="ECO:0007669"/>
    <property type="project" value="UniProtKB-KW"/>
</dbReference>
<dbReference type="SUPFAM" id="SSF53335">
    <property type="entry name" value="S-adenosyl-L-methionine-dependent methyltransferases"/>
    <property type="match status" value="1"/>
</dbReference>
<organism evidence="8 9">
    <name type="scientific">Streptomyces alkaliterrae</name>
    <dbReference type="NCBI Taxonomy" id="2213162"/>
    <lineage>
        <taxon>Bacteria</taxon>
        <taxon>Bacillati</taxon>
        <taxon>Actinomycetota</taxon>
        <taxon>Actinomycetes</taxon>
        <taxon>Kitasatosporales</taxon>
        <taxon>Streptomycetaceae</taxon>
        <taxon>Streptomyces</taxon>
    </lineage>
</organism>
<protein>
    <recommendedName>
        <fullName evidence="1">DNA (cytosine-5-)-methyltransferase</fullName>
        <ecNumber evidence="1">2.1.1.37</ecNumber>
    </recommendedName>
</protein>
<keyword evidence="4 6" id="KW-0949">S-adenosyl-L-methionine</keyword>
<evidence type="ECO:0000256" key="6">
    <source>
        <dbReference type="PROSITE-ProRule" id="PRU01016"/>
    </source>
</evidence>
<evidence type="ECO:0000256" key="4">
    <source>
        <dbReference type="ARBA" id="ARBA00022691"/>
    </source>
</evidence>
<proteinExistence type="inferred from homology"/>